<accession>A0ABX1JVN9</accession>
<comment type="caution">
    <text evidence="1">The sequence shown here is derived from an EMBL/GenBank/DDBJ whole genome shotgun (WGS) entry which is preliminary data.</text>
</comment>
<protein>
    <submittedName>
        <fullName evidence="1">Uncharacterized protein</fullName>
    </submittedName>
</protein>
<dbReference type="Proteomes" id="UP000523795">
    <property type="component" value="Unassembled WGS sequence"/>
</dbReference>
<organism evidence="1 2">
    <name type="scientific">Arthrobacter deserti</name>
    <dbReference type="NCBI Taxonomy" id="1742687"/>
    <lineage>
        <taxon>Bacteria</taxon>
        <taxon>Bacillati</taxon>
        <taxon>Actinomycetota</taxon>
        <taxon>Actinomycetes</taxon>
        <taxon>Micrococcales</taxon>
        <taxon>Micrococcaceae</taxon>
        <taxon>Arthrobacter</taxon>
    </lineage>
</organism>
<name>A0ABX1JVN9_9MICC</name>
<gene>
    <name evidence="1" type="ORF">HER39_20155</name>
</gene>
<evidence type="ECO:0000313" key="1">
    <source>
        <dbReference type="EMBL" id="NKX52844.1"/>
    </source>
</evidence>
<sequence>MPETGAGQAPAGNRDRWLAVLDELEAELTAAAAPEAGEAGRRAAAAWTAPRDLGPLPEELVGRATLLAAAQQEA</sequence>
<feature type="non-terminal residue" evidence="1">
    <location>
        <position position="74"/>
    </location>
</feature>
<keyword evidence="2" id="KW-1185">Reference proteome</keyword>
<proteinExistence type="predicted"/>
<evidence type="ECO:0000313" key="2">
    <source>
        <dbReference type="Proteomes" id="UP000523795"/>
    </source>
</evidence>
<dbReference type="EMBL" id="JAAZSR010000788">
    <property type="protein sequence ID" value="NKX52844.1"/>
    <property type="molecule type" value="Genomic_DNA"/>
</dbReference>
<reference evidence="1 2" key="1">
    <citation type="submission" date="2020-04" db="EMBL/GenBank/DDBJ databases">
        <authorList>
            <person name="Liu S."/>
        </authorList>
    </citation>
    <scope>NUCLEOTIDE SEQUENCE [LARGE SCALE GENOMIC DNA]</scope>
    <source>
        <strain evidence="1 2">CGMCC 1.15091</strain>
    </source>
</reference>